<feature type="domain" description="ERCC1-like central" evidence="7">
    <location>
        <begin position="5"/>
        <end position="115"/>
    </location>
</feature>
<dbReference type="SUPFAM" id="SSF52980">
    <property type="entry name" value="Restriction endonuclease-like"/>
    <property type="match status" value="1"/>
</dbReference>
<keyword evidence="9" id="KW-1185">Reference proteome</keyword>
<evidence type="ECO:0000256" key="1">
    <source>
        <dbReference type="ARBA" id="ARBA00004123"/>
    </source>
</evidence>
<keyword evidence="5" id="KW-0234">DNA repair</keyword>
<protein>
    <submittedName>
        <fullName evidence="8">Excision repair cross-complementation group 1</fullName>
    </submittedName>
</protein>
<comment type="similarity">
    <text evidence="2">Belongs to the ERCC1/RAD10/SWI10 family.</text>
</comment>
<dbReference type="CDD" id="cd22325">
    <property type="entry name" value="ERCC1_C-like"/>
    <property type="match status" value="1"/>
</dbReference>
<sequence length="197" mass="22246">MKLPLTISNRQKGNQLLKVLNGVKMEWKDDAIADYSIGEKAAVLFLALTYHRQHPEYLGERIKQLKGFYPVRILLFLVNSEKADLVIQKLTIFCNHNNINIVLAFDYEEAGRWILSLYNSQENSIDHLKAMNESNLDMAIESLQALGPSKREAEALLDAFPTIADCLLAQKEDIENSGVFVNNTKIDSFIEAASSPF</sequence>
<evidence type="ECO:0000256" key="4">
    <source>
        <dbReference type="ARBA" id="ARBA00023125"/>
    </source>
</evidence>
<organism evidence="8 9">
    <name type="scientific">Tritrichomonas musculus</name>
    <dbReference type="NCBI Taxonomy" id="1915356"/>
    <lineage>
        <taxon>Eukaryota</taxon>
        <taxon>Metamonada</taxon>
        <taxon>Parabasalia</taxon>
        <taxon>Tritrichomonadida</taxon>
        <taxon>Tritrichomonadidae</taxon>
        <taxon>Tritrichomonas</taxon>
    </lineage>
</organism>
<keyword evidence="3" id="KW-0227">DNA damage</keyword>
<dbReference type="InterPro" id="IPR011335">
    <property type="entry name" value="Restrct_endonuc-II-like"/>
</dbReference>
<dbReference type="EMBL" id="JAPFFF010000005">
    <property type="protein sequence ID" value="KAK8888844.1"/>
    <property type="molecule type" value="Genomic_DNA"/>
</dbReference>
<proteinExistence type="inferred from homology"/>
<gene>
    <name evidence="8" type="ORF">M9Y10_033584</name>
</gene>
<dbReference type="PANTHER" id="PTHR12749:SF0">
    <property type="entry name" value="DNA EXCISION REPAIR PROTEIN ERCC-1"/>
    <property type="match status" value="1"/>
</dbReference>
<dbReference type="Gene3D" id="3.40.50.10130">
    <property type="match status" value="1"/>
</dbReference>
<comment type="caution">
    <text evidence="8">The sequence shown here is derived from an EMBL/GenBank/DDBJ whole genome shotgun (WGS) entry which is preliminary data.</text>
</comment>
<dbReference type="Proteomes" id="UP001470230">
    <property type="component" value="Unassembled WGS sequence"/>
</dbReference>
<dbReference type="PANTHER" id="PTHR12749">
    <property type="entry name" value="EXCISION REPAIR CROSS-COMPLEMENTING 1 ERCC1"/>
    <property type="match status" value="1"/>
</dbReference>
<accession>A0ABR2KCP8</accession>
<keyword evidence="4" id="KW-0238">DNA-binding</keyword>
<name>A0ABR2KCP8_9EUKA</name>
<dbReference type="NCBIfam" id="TIGR00597">
    <property type="entry name" value="rad10"/>
    <property type="match status" value="1"/>
</dbReference>
<evidence type="ECO:0000259" key="7">
    <source>
        <dbReference type="Pfam" id="PF03834"/>
    </source>
</evidence>
<dbReference type="InterPro" id="IPR047260">
    <property type="entry name" value="ERCC1-like_central_dom"/>
</dbReference>
<evidence type="ECO:0000256" key="6">
    <source>
        <dbReference type="ARBA" id="ARBA00023242"/>
    </source>
</evidence>
<comment type="subcellular location">
    <subcellularLocation>
        <location evidence="1">Nucleus</location>
    </subcellularLocation>
</comment>
<evidence type="ECO:0000256" key="5">
    <source>
        <dbReference type="ARBA" id="ARBA00023204"/>
    </source>
</evidence>
<reference evidence="8 9" key="1">
    <citation type="submission" date="2024-04" db="EMBL/GenBank/DDBJ databases">
        <title>Tritrichomonas musculus Genome.</title>
        <authorList>
            <person name="Alves-Ferreira E."/>
            <person name="Grigg M."/>
            <person name="Lorenzi H."/>
            <person name="Galac M."/>
        </authorList>
    </citation>
    <scope>NUCLEOTIDE SEQUENCE [LARGE SCALE GENOMIC DNA]</scope>
    <source>
        <strain evidence="8 9">EAF2021</strain>
    </source>
</reference>
<evidence type="ECO:0000256" key="3">
    <source>
        <dbReference type="ARBA" id="ARBA00022763"/>
    </source>
</evidence>
<keyword evidence="6" id="KW-0539">Nucleus</keyword>
<dbReference type="InterPro" id="IPR004579">
    <property type="entry name" value="ERCC1/RAD10/SWI10"/>
</dbReference>
<evidence type="ECO:0000313" key="9">
    <source>
        <dbReference type="Proteomes" id="UP001470230"/>
    </source>
</evidence>
<evidence type="ECO:0000256" key="2">
    <source>
        <dbReference type="ARBA" id="ARBA00008283"/>
    </source>
</evidence>
<evidence type="ECO:0000313" key="8">
    <source>
        <dbReference type="EMBL" id="KAK8888844.1"/>
    </source>
</evidence>
<dbReference type="Pfam" id="PF03834">
    <property type="entry name" value="Rad10"/>
    <property type="match status" value="1"/>
</dbReference>